<dbReference type="AlphaFoldDB" id="A0AAV1SR72"/>
<dbReference type="InterPro" id="IPR004263">
    <property type="entry name" value="Exostosin"/>
</dbReference>
<evidence type="ECO:0000256" key="1">
    <source>
        <dbReference type="ARBA" id="ARBA00004323"/>
    </source>
</evidence>
<evidence type="ECO:0000313" key="8">
    <source>
        <dbReference type="Proteomes" id="UP001314170"/>
    </source>
</evidence>
<evidence type="ECO:0000256" key="3">
    <source>
        <dbReference type="ARBA" id="ARBA00022676"/>
    </source>
</evidence>
<keyword evidence="3" id="KW-0808">Transferase</keyword>
<comment type="subcellular location">
    <subcellularLocation>
        <location evidence="1">Golgi apparatus membrane</location>
        <topology evidence="1">Single-pass type II membrane protein</topology>
    </subcellularLocation>
</comment>
<evidence type="ECO:0000313" key="7">
    <source>
        <dbReference type="EMBL" id="CAK7355330.1"/>
    </source>
</evidence>
<dbReference type="Pfam" id="PF03016">
    <property type="entry name" value="Exostosin_GT47"/>
    <property type="match status" value="2"/>
</dbReference>
<comment type="similarity">
    <text evidence="2">Belongs to the glycosyltransferase 47 family.</text>
</comment>
<protein>
    <recommendedName>
        <fullName evidence="6">Exostosin GT47 domain-containing protein</fullName>
    </recommendedName>
</protein>
<feature type="domain" description="Exostosin GT47" evidence="6">
    <location>
        <begin position="44"/>
        <end position="225"/>
    </location>
</feature>
<feature type="domain" description="Exostosin GT47" evidence="6">
    <location>
        <begin position="248"/>
        <end position="278"/>
    </location>
</feature>
<dbReference type="PANTHER" id="PTHR11062">
    <property type="entry name" value="EXOSTOSIN HEPARAN SULFATE GLYCOSYLTRANSFERASE -RELATED"/>
    <property type="match status" value="1"/>
</dbReference>
<dbReference type="GO" id="GO:0016757">
    <property type="term" value="F:glycosyltransferase activity"/>
    <property type="evidence" value="ECO:0007669"/>
    <property type="project" value="UniProtKB-KW"/>
</dbReference>
<reference evidence="7 8" key="1">
    <citation type="submission" date="2024-01" db="EMBL/GenBank/DDBJ databases">
        <authorList>
            <person name="Waweru B."/>
        </authorList>
    </citation>
    <scope>NUCLEOTIDE SEQUENCE [LARGE SCALE GENOMIC DNA]</scope>
</reference>
<dbReference type="InterPro" id="IPR040911">
    <property type="entry name" value="Exostosin_GT47"/>
</dbReference>
<keyword evidence="4" id="KW-0812">Transmembrane</keyword>
<keyword evidence="8" id="KW-1185">Reference proteome</keyword>
<dbReference type="EMBL" id="CAWUPB010001195">
    <property type="protein sequence ID" value="CAK7355330.1"/>
    <property type="molecule type" value="Genomic_DNA"/>
</dbReference>
<comment type="caution">
    <text evidence="7">The sequence shown here is derived from an EMBL/GenBank/DDBJ whole genome shotgun (WGS) entry which is preliminary data.</text>
</comment>
<accession>A0AAV1SR72</accession>
<dbReference type="GO" id="GO:0000139">
    <property type="term" value="C:Golgi membrane"/>
    <property type="evidence" value="ECO:0007669"/>
    <property type="project" value="UniProtKB-SubCell"/>
</dbReference>
<evidence type="ECO:0000259" key="6">
    <source>
        <dbReference type="Pfam" id="PF03016"/>
    </source>
</evidence>
<dbReference type="Proteomes" id="UP001314170">
    <property type="component" value="Unassembled WGS sequence"/>
</dbReference>
<organism evidence="7 8">
    <name type="scientific">Dovyalis caffra</name>
    <dbReference type="NCBI Taxonomy" id="77055"/>
    <lineage>
        <taxon>Eukaryota</taxon>
        <taxon>Viridiplantae</taxon>
        <taxon>Streptophyta</taxon>
        <taxon>Embryophyta</taxon>
        <taxon>Tracheophyta</taxon>
        <taxon>Spermatophyta</taxon>
        <taxon>Magnoliopsida</taxon>
        <taxon>eudicotyledons</taxon>
        <taxon>Gunneridae</taxon>
        <taxon>Pentapetalae</taxon>
        <taxon>rosids</taxon>
        <taxon>fabids</taxon>
        <taxon>Malpighiales</taxon>
        <taxon>Salicaceae</taxon>
        <taxon>Flacourtieae</taxon>
        <taxon>Dovyalis</taxon>
    </lineage>
</organism>
<sequence>MLCACRSSDAHQASQFQDDSQDFDIFGELFHVPDAFKIDYLEMERTFKIFVYPHNTSLCDKPRKLDGEYGNEGLFFENLKRSRFLTKDPDKAHLFLIPISCHSFPAEGRSEDERAIAVEDFVKSLISKYPYWNRTLGADHFFVSCADIDVTVTARIVNLVKNSIRVMCSPTYNLEYVPHKDVSLPQSVQPFNDSSAGNKTRERSTLAFWRGLTDSDTREKLVDDWVNCCPQLIDINIGPQLDGAIAVAINYGCVPVILSDHYDLPFKDILDWKKFSVQKHFEWNLTPVRLDAFHMVMYELWLRHHVTKYC</sequence>
<keyword evidence="5" id="KW-0333">Golgi apparatus</keyword>
<evidence type="ECO:0000256" key="2">
    <source>
        <dbReference type="ARBA" id="ARBA00010271"/>
    </source>
</evidence>
<name>A0AAV1SR72_9ROSI</name>
<keyword evidence="4" id="KW-0735">Signal-anchor</keyword>
<dbReference type="PANTHER" id="PTHR11062:SF378">
    <property type="entry name" value="EXOSTOSIN GT47 DOMAIN-CONTAINING PROTEIN"/>
    <property type="match status" value="1"/>
</dbReference>
<evidence type="ECO:0000256" key="5">
    <source>
        <dbReference type="ARBA" id="ARBA00023034"/>
    </source>
</evidence>
<keyword evidence="3" id="KW-0328">Glycosyltransferase</keyword>
<evidence type="ECO:0000256" key="4">
    <source>
        <dbReference type="ARBA" id="ARBA00022968"/>
    </source>
</evidence>
<proteinExistence type="inferred from homology"/>
<gene>
    <name evidence="7" type="ORF">DCAF_LOCUS25611</name>
</gene>